<evidence type="ECO:0000313" key="3">
    <source>
        <dbReference type="EMBL" id="QJH99003.1"/>
    </source>
</evidence>
<dbReference type="EMBL" id="MT144763">
    <property type="protein sequence ID" value="QJH99003.1"/>
    <property type="molecule type" value="Genomic_DNA"/>
</dbReference>
<dbReference type="AlphaFoldDB" id="A0A6H1Z9K5"/>
<organism evidence="2">
    <name type="scientific">viral metagenome</name>
    <dbReference type="NCBI Taxonomy" id="1070528"/>
    <lineage>
        <taxon>unclassified sequences</taxon>
        <taxon>metagenomes</taxon>
        <taxon>organismal metagenomes</taxon>
    </lineage>
</organism>
<feature type="region of interest" description="Disordered" evidence="1">
    <location>
        <begin position="50"/>
        <end position="82"/>
    </location>
</feature>
<reference evidence="2" key="1">
    <citation type="submission" date="2020-03" db="EMBL/GenBank/DDBJ databases">
        <title>The deep terrestrial virosphere.</title>
        <authorList>
            <person name="Holmfeldt K."/>
            <person name="Nilsson E."/>
            <person name="Simone D."/>
            <person name="Lopez-Fernandez M."/>
            <person name="Wu X."/>
            <person name="de Brujin I."/>
            <person name="Lundin D."/>
            <person name="Andersson A."/>
            <person name="Bertilsson S."/>
            <person name="Dopson M."/>
        </authorList>
    </citation>
    <scope>NUCLEOTIDE SEQUENCE</scope>
    <source>
        <strain evidence="2">TM448A00111</strain>
        <strain evidence="3">TM448B01464</strain>
    </source>
</reference>
<gene>
    <name evidence="2" type="ORF">TM448A00111_0089</name>
    <name evidence="3" type="ORF">TM448B01464_0008</name>
</gene>
<evidence type="ECO:0000256" key="1">
    <source>
        <dbReference type="SAM" id="MobiDB-lite"/>
    </source>
</evidence>
<protein>
    <submittedName>
        <fullName evidence="2">Uncharacterized protein</fullName>
    </submittedName>
</protein>
<name>A0A6H1Z9K5_9ZZZZ</name>
<dbReference type="EMBL" id="MT143977">
    <property type="protein sequence ID" value="QJA44586.1"/>
    <property type="molecule type" value="Genomic_DNA"/>
</dbReference>
<evidence type="ECO:0000313" key="2">
    <source>
        <dbReference type="EMBL" id="QJA44586.1"/>
    </source>
</evidence>
<accession>A0A6H1Z9K5</accession>
<feature type="compositionally biased region" description="Basic and acidic residues" evidence="1">
    <location>
        <begin position="50"/>
        <end position="61"/>
    </location>
</feature>
<sequence>MICKHVLGIARNHELGVAGNIVCVDCGLEFDLDDAPDGMHVCDDWGRRREFEHPDPRTEAEKDLDEWQTDAAETIESVRPGL</sequence>
<proteinExistence type="predicted"/>